<dbReference type="CDD" id="cd13214">
    <property type="entry name" value="PH-GRAM_WBP2"/>
    <property type="match status" value="1"/>
</dbReference>
<dbReference type="EC" id="2.7.11.1" evidence="1"/>
<feature type="domain" description="Protein kinase" evidence="10">
    <location>
        <begin position="160"/>
        <end position="583"/>
    </location>
</feature>
<feature type="compositionally biased region" description="Polar residues" evidence="9">
    <location>
        <begin position="1"/>
        <end position="14"/>
    </location>
</feature>
<evidence type="ECO:0000313" key="12">
    <source>
        <dbReference type="Proteomes" id="UP000092993"/>
    </source>
</evidence>
<evidence type="ECO:0000259" key="10">
    <source>
        <dbReference type="PROSITE" id="PS50011"/>
    </source>
</evidence>
<evidence type="ECO:0000256" key="4">
    <source>
        <dbReference type="ARBA" id="ARBA00022741"/>
    </source>
</evidence>
<evidence type="ECO:0000256" key="3">
    <source>
        <dbReference type="ARBA" id="ARBA00022679"/>
    </source>
</evidence>
<dbReference type="SMART" id="SM00220">
    <property type="entry name" value="S_TKc"/>
    <property type="match status" value="1"/>
</dbReference>
<keyword evidence="12" id="KW-1185">Reference proteome</keyword>
<dbReference type="PROSITE" id="PS50011">
    <property type="entry name" value="PROTEIN_KINASE_DOM"/>
    <property type="match status" value="1"/>
</dbReference>
<evidence type="ECO:0000256" key="9">
    <source>
        <dbReference type="SAM" id="MobiDB-lite"/>
    </source>
</evidence>
<dbReference type="PROSITE" id="PS00108">
    <property type="entry name" value="PROTEIN_KINASE_ST"/>
    <property type="match status" value="1"/>
</dbReference>
<feature type="region of interest" description="Disordered" evidence="9">
    <location>
        <begin position="372"/>
        <end position="400"/>
    </location>
</feature>
<evidence type="ECO:0000256" key="2">
    <source>
        <dbReference type="ARBA" id="ARBA00022527"/>
    </source>
</evidence>
<dbReference type="OrthoDB" id="10020333at2759"/>
<proteinExistence type="predicted"/>
<dbReference type="EMBL" id="LUGG01000014">
    <property type="protein sequence ID" value="OBZ70482.1"/>
    <property type="molecule type" value="Genomic_DNA"/>
</dbReference>
<keyword evidence="4" id="KW-0547">Nucleotide-binding</keyword>
<dbReference type="Gene3D" id="1.10.510.10">
    <property type="entry name" value="Transferase(Phosphotransferase) domain 1"/>
    <property type="match status" value="1"/>
</dbReference>
<protein>
    <recommendedName>
        <fullName evidence="1">non-specific serine/threonine protein kinase</fullName>
        <ecNumber evidence="1">2.7.11.1</ecNumber>
    </recommendedName>
</protein>
<dbReference type="Gene3D" id="3.30.200.20">
    <property type="entry name" value="Phosphorylase Kinase, domain 1"/>
    <property type="match status" value="1"/>
</dbReference>
<evidence type="ECO:0000256" key="6">
    <source>
        <dbReference type="ARBA" id="ARBA00022840"/>
    </source>
</evidence>
<keyword evidence="3" id="KW-0808">Transferase</keyword>
<evidence type="ECO:0000256" key="1">
    <source>
        <dbReference type="ARBA" id="ARBA00012513"/>
    </source>
</evidence>
<dbReference type="Proteomes" id="UP000092993">
    <property type="component" value="Unassembled WGS sequence"/>
</dbReference>
<evidence type="ECO:0000313" key="11">
    <source>
        <dbReference type="EMBL" id="OBZ70482.1"/>
    </source>
</evidence>
<comment type="catalytic activity">
    <reaction evidence="8">
        <text>L-seryl-[protein] + ATP = O-phospho-L-seryl-[protein] + ADP + H(+)</text>
        <dbReference type="Rhea" id="RHEA:17989"/>
        <dbReference type="Rhea" id="RHEA-COMP:9863"/>
        <dbReference type="Rhea" id="RHEA-COMP:11604"/>
        <dbReference type="ChEBI" id="CHEBI:15378"/>
        <dbReference type="ChEBI" id="CHEBI:29999"/>
        <dbReference type="ChEBI" id="CHEBI:30616"/>
        <dbReference type="ChEBI" id="CHEBI:83421"/>
        <dbReference type="ChEBI" id="CHEBI:456216"/>
        <dbReference type="EC" id="2.7.11.1"/>
    </reaction>
</comment>
<dbReference type="GO" id="GO:0005634">
    <property type="term" value="C:nucleus"/>
    <property type="evidence" value="ECO:0007669"/>
    <property type="project" value="TreeGrafter"/>
</dbReference>
<gene>
    <name evidence="11" type="primary">hsk1</name>
    <name evidence="11" type="ORF">A0H81_09762</name>
</gene>
<dbReference type="AlphaFoldDB" id="A0A1C7M0P3"/>
<dbReference type="InterPro" id="IPR000719">
    <property type="entry name" value="Prot_kinase_dom"/>
</dbReference>
<feature type="non-terminal residue" evidence="11">
    <location>
        <position position="838"/>
    </location>
</feature>
<accession>A0A1C7M0P3</accession>
<sequence length="838" mass="93738">MATTALLSQHSSNPLEVPSSDARNKAYRRRMMRARQINRANADEPSSDDPLNDYTIPELDQYHAHLAELYPNSSTLAAQLEAMERRDLEDVDDDDMNSDHSQSESGSGDEHGEDDAEDSHLQDDTDDEMSLYLKPREEQEEITEEIADLEEAVPQLQRDYKLVDRLGTGTFSSVYKAIDLGYHNKWDNSPWQGHHPPSSSAHYQSVPHPPVSKVFVAVKRIHVTSGPQRIKNEIAIMELCRGCRHVSQLITAFRERDQVVAIMPYHRNVDFREYYKALPMEGIKAYFRCMFRALRDIHTRFIIHRDVKPANFLFDPRTGVGTLCDFGLACHIEEGPSSGLCLHTMPTRTHPHGQVRPRHEYDVELVRQSQRDSRMKSSWPSEKVGYPLKDTRPHSKANRAGTRGFRAPEVLLKCGEQSGAIDVWSAGTILLFFLTGKFPLFNSSDDVEALMEIATVIGKKRMDKTALLHSRVFQTNVPSITSDGISWHEFVERQNPDLFVPRKPDPRYYPYATSHPPPSSSSPGSGLRFSPGLSSPTHPESEPVEVAAHQTDVAHALDLAEKLLHPEATQRMTPRRALAHAFLRERDAPEDDEFVPHLWGGGVCGSLHFLDEETDEYCVQVRVAGQAEMEVRRVMAGEGIAIGSEPCEFHRGDGSMYLKNDHRRTRTCNLLVPSAIEAKRATIAPAGSSTSGGSGGTKKLKEMGRLWLTDERLIFVSDAPSGAKPPAFESLSIPLTSLVSTKFEQPRFGANYLVVDVRPAPDGGLTEGTRAEIRMRDKGIFEFVSSLEKTRERAVYMKRQSADEEEGLPSYMSPADAPSSSSSFVARVPEDNPPGYEA</sequence>
<comment type="catalytic activity">
    <reaction evidence="7">
        <text>L-threonyl-[protein] + ATP = O-phospho-L-threonyl-[protein] + ADP + H(+)</text>
        <dbReference type="Rhea" id="RHEA:46608"/>
        <dbReference type="Rhea" id="RHEA-COMP:11060"/>
        <dbReference type="Rhea" id="RHEA-COMP:11605"/>
        <dbReference type="ChEBI" id="CHEBI:15378"/>
        <dbReference type="ChEBI" id="CHEBI:30013"/>
        <dbReference type="ChEBI" id="CHEBI:30616"/>
        <dbReference type="ChEBI" id="CHEBI:61977"/>
        <dbReference type="ChEBI" id="CHEBI:456216"/>
        <dbReference type="EC" id="2.7.11.1"/>
    </reaction>
</comment>
<dbReference type="GO" id="GO:0005956">
    <property type="term" value="C:protein kinase CK2 complex"/>
    <property type="evidence" value="ECO:0007669"/>
    <property type="project" value="TreeGrafter"/>
</dbReference>
<evidence type="ECO:0000256" key="5">
    <source>
        <dbReference type="ARBA" id="ARBA00022777"/>
    </source>
</evidence>
<dbReference type="GO" id="GO:0004674">
    <property type="term" value="F:protein serine/threonine kinase activity"/>
    <property type="evidence" value="ECO:0007669"/>
    <property type="project" value="UniProtKB-KW"/>
</dbReference>
<evidence type="ECO:0000256" key="7">
    <source>
        <dbReference type="ARBA" id="ARBA00047899"/>
    </source>
</evidence>
<feature type="region of interest" description="Disordered" evidence="9">
    <location>
        <begin position="798"/>
        <end position="838"/>
    </location>
</feature>
<dbReference type="GO" id="GO:0005829">
    <property type="term" value="C:cytosol"/>
    <property type="evidence" value="ECO:0007669"/>
    <property type="project" value="TreeGrafter"/>
</dbReference>
<feature type="region of interest" description="Disordered" evidence="9">
    <location>
        <begin position="91"/>
        <end position="126"/>
    </location>
</feature>
<dbReference type="InterPro" id="IPR045216">
    <property type="entry name" value="CK2_alpha"/>
</dbReference>
<dbReference type="GO" id="GO:0005524">
    <property type="term" value="F:ATP binding"/>
    <property type="evidence" value="ECO:0007669"/>
    <property type="project" value="UniProtKB-KW"/>
</dbReference>
<dbReference type="GO" id="GO:0051726">
    <property type="term" value="P:regulation of cell cycle"/>
    <property type="evidence" value="ECO:0007669"/>
    <property type="project" value="TreeGrafter"/>
</dbReference>
<dbReference type="InterPro" id="IPR011009">
    <property type="entry name" value="Kinase-like_dom_sf"/>
</dbReference>
<evidence type="ECO:0000256" key="8">
    <source>
        <dbReference type="ARBA" id="ARBA00048679"/>
    </source>
</evidence>
<keyword evidence="5 11" id="KW-0418">Kinase</keyword>
<organism evidence="11 12">
    <name type="scientific">Grifola frondosa</name>
    <name type="common">Maitake</name>
    <name type="synonym">Polyporus frondosus</name>
    <dbReference type="NCBI Taxonomy" id="5627"/>
    <lineage>
        <taxon>Eukaryota</taxon>
        <taxon>Fungi</taxon>
        <taxon>Dikarya</taxon>
        <taxon>Basidiomycota</taxon>
        <taxon>Agaricomycotina</taxon>
        <taxon>Agaricomycetes</taxon>
        <taxon>Polyporales</taxon>
        <taxon>Grifolaceae</taxon>
        <taxon>Grifola</taxon>
    </lineage>
</organism>
<feature type="compositionally biased region" description="Low complexity" evidence="9">
    <location>
        <begin position="521"/>
        <end position="536"/>
    </location>
</feature>
<dbReference type="SUPFAM" id="SSF56112">
    <property type="entry name" value="Protein kinase-like (PK-like)"/>
    <property type="match status" value="1"/>
</dbReference>
<keyword evidence="6" id="KW-0067">ATP-binding</keyword>
<feature type="region of interest" description="Disordered" evidence="9">
    <location>
        <begin position="1"/>
        <end position="56"/>
    </location>
</feature>
<dbReference type="InterPro" id="IPR008271">
    <property type="entry name" value="Ser/Thr_kinase_AS"/>
</dbReference>
<dbReference type="PANTHER" id="PTHR24054">
    <property type="entry name" value="CASEIN KINASE II SUBUNIT ALPHA"/>
    <property type="match status" value="1"/>
</dbReference>
<dbReference type="SUPFAM" id="SSF50729">
    <property type="entry name" value="PH domain-like"/>
    <property type="match status" value="1"/>
</dbReference>
<feature type="region of interest" description="Disordered" evidence="9">
    <location>
        <begin position="509"/>
        <end position="546"/>
    </location>
</feature>
<dbReference type="Pfam" id="PF00069">
    <property type="entry name" value="Pkinase"/>
    <property type="match status" value="2"/>
</dbReference>
<feature type="compositionally biased region" description="Low complexity" evidence="9">
    <location>
        <begin position="809"/>
        <end position="826"/>
    </location>
</feature>
<reference evidence="11 12" key="1">
    <citation type="submission" date="2016-03" db="EMBL/GenBank/DDBJ databases">
        <title>Whole genome sequencing of Grifola frondosa 9006-11.</title>
        <authorList>
            <person name="Min B."/>
            <person name="Park H."/>
            <person name="Kim J.-G."/>
            <person name="Cho H."/>
            <person name="Oh Y.-L."/>
            <person name="Kong W.-S."/>
            <person name="Choi I.-G."/>
        </authorList>
    </citation>
    <scope>NUCLEOTIDE SEQUENCE [LARGE SCALE GENOMIC DNA]</scope>
    <source>
        <strain evidence="11 12">9006-11</strain>
    </source>
</reference>
<dbReference type="CDD" id="cd14019">
    <property type="entry name" value="STKc_Cdc7"/>
    <property type="match status" value="1"/>
</dbReference>
<dbReference type="OMA" id="CLRFRHR"/>
<comment type="caution">
    <text evidence="11">The sequence shown here is derived from an EMBL/GenBank/DDBJ whole genome shotgun (WGS) entry which is preliminary data.</text>
</comment>
<dbReference type="PANTHER" id="PTHR24054:SF0">
    <property type="entry name" value="CASEIN KINASE II SUBUNIT ALPHA"/>
    <property type="match status" value="1"/>
</dbReference>
<name>A0A1C7M0P3_GRIFR</name>
<dbReference type="STRING" id="5627.A0A1C7M0P3"/>
<keyword evidence="2" id="KW-0723">Serine/threonine-protein kinase</keyword>